<dbReference type="InterPro" id="IPR016152">
    <property type="entry name" value="PTrfase/Anion_transptr"/>
</dbReference>
<dbReference type="InterPro" id="IPR036388">
    <property type="entry name" value="WH-like_DNA-bd_sf"/>
</dbReference>
<dbReference type="Gene3D" id="1.10.1790.10">
    <property type="entry name" value="PRD domain"/>
    <property type="match status" value="2"/>
</dbReference>
<reference evidence="5" key="1">
    <citation type="submission" date="2022-10" db="EMBL/GenBank/DDBJ databases">
        <title>Vagococcus sp. isolated from poultry meat.</title>
        <authorList>
            <person name="Johansson P."/>
            <person name="Bjorkroth J."/>
        </authorList>
    </citation>
    <scope>NUCLEOTIDE SEQUENCE</scope>
    <source>
        <strain evidence="5">PNs007</strain>
    </source>
</reference>
<dbReference type="InterPro" id="IPR013196">
    <property type="entry name" value="HTH_11"/>
</dbReference>
<evidence type="ECO:0000259" key="3">
    <source>
        <dbReference type="PROSITE" id="PS51099"/>
    </source>
</evidence>
<dbReference type="PROSITE" id="PS00372">
    <property type="entry name" value="PTS_EIIA_TYPE_2_HIS"/>
    <property type="match status" value="1"/>
</dbReference>
<accession>A0ABT5X024</accession>
<feature type="domain" description="PRD" evidence="4">
    <location>
        <begin position="184"/>
        <end position="289"/>
    </location>
</feature>
<dbReference type="Gene3D" id="3.40.930.10">
    <property type="entry name" value="Mannitol-specific EII, Chain A"/>
    <property type="match status" value="1"/>
</dbReference>
<feature type="domain" description="PTS EIIA type-2" evidence="2">
    <location>
        <begin position="506"/>
        <end position="647"/>
    </location>
</feature>
<evidence type="ECO:0000256" key="1">
    <source>
        <dbReference type="ARBA" id="ARBA00022737"/>
    </source>
</evidence>
<gene>
    <name evidence="5" type="ORF">OL233_03550</name>
</gene>
<dbReference type="Proteomes" id="UP001147148">
    <property type="component" value="Unassembled WGS sequence"/>
</dbReference>
<evidence type="ECO:0000259" key="2">
    <source>
        <dbReference type="PROSITE" id="PS51094"/>
    </source>
</evidence>
<protein>
    <submittedName>
        <fullName evidence="5">PRD domain-containing protein</fullName>
    </submittedName>
</protein>
<dbReference type="Pfam" id="PF00359">
    <property type="entry name" value="PTS_EIIA_2"/>
    <property type="match status" value="1"/>
</dbReference>
<dbReference type="EMBL" id="JAPDSH010000002">
    <property type="protein sequence ID" value="MDF0479355.1"/>
    <property type="molecule type" value="Genomic_DNA"/>
</dbReference>
<dbReference type="Gene3D" id="1.10.10.10">
    <property type="entry name" value="Winged helix-like DNA-binding domain superfamily/Winged helix DNA-binding domain"/>
    <property type="match status" value="2"/>
</dbReference>
<evidence type="ECO:0000259" key="4">
    <source>
        <dbReference type="PROSITE" id="PS51372"/>
    </source>
</evidence>
<dbReference type="RefSeq" id="WP_275470999.1">
    <property type="nucleotide sequence ID" value="NZ_JAPDSH010000002.1"/>
</dbReference>
<organism evidence="5 6">
    <name type="scientific">Vagococcus proximus</name>
    <dbReference type="NCBI Taxonomy" id="2991417"/>
    <lineage>
        <taxon>Bacteria</taxon>
        <taxon>Bacillati</taxon>
        <taxon>Bacillota</taxon>
        <taxon>Bacilli</taxon>
        <taxon>Lactobacillales</taxon>
        <taxon>Enterococcaceae</taxon>
        <taxon>Vagococcus</taxon>
    </lineage>
</organism>
<dbReference type="CDD" id="cd05568">
    <property type="entry name" value="PTS_IIB_bgl_like"/>
    <property type="match status" value="1"/>
</dbReference>
<dbReference type="InterPro" id="IPR036390">
    <property type="entry name" value="WH_DNA-bd_sf"/>
</dbReference>
<dbReference type="SUPFAM" id="SSF63520">
    <property type="entry name" value="PTS-regulatory domain, PRD"/>
    <property type="match status" value="2"/>
</dbReference>
<dbReference type="PROSITE" id="PS51372">
    <property type="entry name" value="PRD_2"/>
    <property type="match status" value="2"/>
</dbReference>
<dbReference type="PROSITE" id="PS51094">
    <property type="entry name" value="PTS_EIIA_TYPE_2"/>
    <property type="match status" value="1"/>
</dbReference>
<dbReference type="InterPro" id="IPR002178">
    <property type="entry name" value="PTS_EIIA_type-2_dom"/>
</dbReference>
<evidence type="ECO:0000313" key="5">
    <source>
        <dbReference type="EMBL" id="MDF0479355.1"/>
    </source>
</evidence>
<dbReference type="PANTHER" id="PTHR30185:SF12">
    <property type="entry name" value="TRANSCRIPTIONAL REGULATOR MANR"/>
    <property type="match status" value="1"/>
</dbReference>
<dbReference type="InterPro" id="IPR011608">
    <property type="entry name" value="PRD"/>
</dbReference>
<feature type="domain" description="PTS EIIB type-2" evidence="3">
    <location>
        <begin position="408"/>
        <end position="498"/>
    </location>
</feature>
<keyword evidence="1" id="KW-0677">Repeat</keyword>
<dbReference type="PROSITE" id="PS51099">
    <property type="entry name" value="PTS_EIIB_TYPE_2"/>
    <property type="match status" value="1"/>
</dbReference>
<dbReference type="InterPro" id="IPR050661">
    <property type="entry name" value="BglG_antiterminators"/>
</dbReference>
<proteinExistence type="predicted"/>
<dbReference type="InterPro" id="IPR013011">
    <property type="entry name" value="PTS_EIIB_2"/>
</dbReference>
<sequence>MNVRQKQLLEHLLDTGDKPVTLKSLAAFVGCSERTVRNDFNQLTAYFEKENYEARLVKKPGVGIHLDVGLYEKQKLQSILLKNKIPMQHSREMQQRYILVALLMAQEPLSLDELADRFFVNRAVIREDLEHVKEQVTGFQLELVSKPGQGTFVVASERVRREILAKLMREINAEEQHGKKLSEFFSPQSIAIVNEALQVLVNETDIAIKDNPMNSIAIHILFMIERIKTNESLTLSDGEWNLIKYSKALNYSEQITDYLHQKLSIHFPKDEIGYLALRISSFNIHHSGDEDSYYQEITKAVEKIIAVLIAEIHHLLGIDLSEDHILLDNLKQHLESTFTRINSGFHIANPLKDEIRRTYTQLFLIVQTIVDEFFKATDITVPEEEVAYLTVHLQGALERQKKATEMTYHTVIVCEYGMGVSAFLEAKINRHFPNIVVEKLVSVQEFSVYSGLDQLDFAITTVPCQADQLPTLEVSPLLSEADLAVLHSFLLEFKPNRGHKEFDITRFSQPFLVETQMEATEKETVISEMVTKLVDQNYVSEGYLETVLTRESNSSTRIGSLIALPHGDPQKVLTSSISLATLETPLSWGNGDVQLVALLALKKDDMGQKELKNFFSILHYINESPELLHQIIEEKDKLKLLSYFKYYS</sequence>
<keyword evidence="6" id="KW-1185">Reference proteome</keyword>
<dbReference type="InterPro" id="IPR036634">
    <property type="entry name" value="PRD_sf"/>
</dbReference>
<name>A0ABT5X024_9ENTE</name>
<evidence type="ECO:0000313" key="6">
    <source>
        <dbReference type="Proteomes" id="UP001147148"/>
    </source>
</evidence>
<feature type="domain" description="PRD" evidence="4">
    <location>
        <begin position="296"/>
        <end position="403"/>
    </location>
</feature>
<dbReference type="PANTHER" id="PTHR30185">
    <property type="entry name" value="CRYPTIC BETA-GLUCOSIDE BGL OPERON ANTITERMINATOR"/>
    <property type="match status" value="1"/>
</dbReference>
<comment type="caution">
    <text evidence="5">The sequence shown here is derived from an EMBL/GenBank/DDBJ whole genome shotgun (WGS) entry which is preliminary data.</text>
</comment>
<dbReference type="Pfam" id="PF00874">
    <property type="entry name" value="PRD"/>
    <property type="match status" value="2"/>
</dbReference>
<dbReference type="Pfam" id="PF08279">
    <property type="entry name" value="HTH_11"/>
    <property type="match status" value="2"/>
</dbReference>
<dbReference type="SUPFAM" id="SSF55804">
    <property type="entry name" value="Phoshotransferase/anion transport protein"/>
    <property type="match status" value="1"/>
</dbReference>
<dbReference type="SUPFAM" id="SSF46785">
    <property type="entry name" value="Winged helix' DNA-binding domain"/>
    <property type="match status" value="1"/>
</dbReference>